<name>A0AA39W7E8_ACESA</name>
<comment type="caution">
    <text evidence="2">The sequence shown here is derived from an EMBL/GenBank/DDBJ whole genome shotgun (WGS) entry which is preliminary data.</text>
</comment>
<organism evidence="2 3">
    <name type="scientific">Acer saccharum</name>
    <name type="common">Sugar maple</name>
    <dbReference type="NCBI Taxonomy" id="4024"/>
    <lineage>
        <taxon>Eukaryota</taxon>
        <taxon>Viridiplantae</taxon>
        <taxon>Streptophyta</taxon>
        <taxon>Embryophyta</taxon>
        <taxon>Tracheophyta</taxon>
        <taxon>Spermatophyta</taxon>
        <taxon>Magnoliopsida</taxon>
        <taxon>eudicotyledons</taxon>
        <taxon>Gunneridae</taxon>
        <taxon>Pentapetalae</taxon>
        <taxon>rosids</taxon>
        <taxon>malvids</taxon>
        <taxon>Sapindales</taxon>
        <taxon>Sapindaceae</taxon>
        <taxon>Hippocastanoideae</taxon>
        <taxon>Acereae</taxon>
        <taxon>Acer</taxon>
    </lineage>
</organism>
<evidence type="ECO:0000256" key="1">
    <source>
        <dbReference type="SAM" id="Phobius"/>
    </source>
</evidence>
<gene>
    <name evidence="2" type="ORF">LWI29_031322</name>
</gene>
<accession>A0AA39W7E8</accession>
<feature type="transmembrane region" description="Helical" evidence="1">
    <location>
        <begin position="33"/>
        <end position="57"/>
    </location>
</feature>
<proteinExistence type="predicted"/>
<evidence type="ECO:0000313" key="3">
    <source>
        <dbReference type="Proteomes" id="UP001168877"/>
    </source>
</evidence>
<reference evidence="2" key="2">
    <citation type="submission" date="2023-06" db="EMBL/GenBank/DDBJ databases">
        <authorList>
            <person name="Swenson N.G."/>
            <person name="Wegrzyn J.L."/>
            <person name="Mcevoy S.L."/>
        </authorList>
    </citation>
    <scope>NUCLEOTIDE SEQUENCE</scope>
    <source>
        <strain evidence="2">NS2018</strain>
        <tissue evidence="2">Leaf</tissue>
    </source>
</reference>
<protein>
    <submittedName>
        <fullName evidence="2">Uncharacterized protein</fullName>
    </submittedName>
</protein>
<keyword evidence="1" id="KW-0472">Membrane</keyword>
<dbReference type="EMBL" id="JAUESC010000002">
    <property type="protein sequence ID" value="KAK0605848.1"/>
    <property type="molecule type" value="Genomic_DNA"/>
</dbReference>
<sequence>MTGALAWQVTNILNKKIYHFCFRGEIARELPGFSPPVCVCCVVLLFFFAFALLYSYLFHAHTTIRSTSSTSSANDAIQGRLSSCAIFFNEEFRKVQ</sequence>
<reference evidence="2" key="1">
    <citation type="journal article" date="2022" name="Plant J.">
        <title>Strategies of tolerance reflected in two North American maple genomes.</title>
        <authorList>
            <person name="McEvoy S.L."/>
            <person name="Sezen U.U."/>
            <person name="Trouern-Trend A."/>
            <person name="McMahon S.M."/>
            <person name="Schaberg P.G."/>
            <person name="Yang J."/>
            <person name="Wegrzyn J.L."/>
            <person name="Swenson N.G."/>
        </authorList>
    </citation>
    <scope>NUCLEOTIDE SEQUENCE</scope>
    <source>
        <strain evidence="2">NS2018</strain>
    </source>
</reference>
<keyword evidence="1" id="KW-1133">Transmembrane helix</keyword>
<dbReference type="AlphaFoldDB" id="A0AA39W7E8"/>
<keyword evidence="1" id="KW-0812">Transmembrane</keyword>
<keyword evidence="3" id="KW-1185">Reference proteome</keyword>
<dbReference type="Proteomes" id="UP001168877">
    <property type="component" value="Unassembled WGS sequence"/>
</dbReference>
<evidence type="ECO:0000313" key="2">
    <source>
        <dbReference type="EMBL" id="KAK0605848.1"/>
    </source>
</evidence>